<dbReference type="PANTHER" id="PTHR13844">
    <property type="entry name" value="SWI/SNF-RELATED MATRIX-ASSOCIATED ACTIN-DEPENDENT REGULATOR OF CHROMATIN SUBFAMILY D"/>
    <property type="match status" value="1"/>
</dbReference>
<name>A0A2H9TPE5_9FUNG</name>
<dbReference type="SMART" id="SM00151">
    <property type="entry name" value="SWIB"/>
    <property type="match status" value="1"/>
</dbReference>
<accession>A0A2H9TPE5</accession>
<dbReference type="Gene3D" id="1.10.245.10">
    <property type="entry name" value="SWIB/MDM2 domain"/>
    <property type="match status" value="1"/>
</dbReference>
<dbReference type="AlphaFoldDB" id="A0A2H9TPE5"/>
<evidence type="ECO:0000313" key="2">
    <source>
        <dbReference type="EMBL" id="PJF19627.1"/>
    </source>
</evidence>
<keyword evidence="3" id="KW-1185">Reference proteome</keyword>
<dbReference type="InterPro" id="IPR019835">
    <property type="entry name" value="SWIB_domain"/>
</dbReference>
<evidence type="ECO:0000259" key="1">
    <source>
        <dbReference type="PROSITE" id="PS51925"/>
    </source>
</evidence>
<dbReference type="Proteomes" id="UP000240830">
    <property type="component" value="Unassembled WGS sequence"/>
</dbReference>
<dbReference type="PROSITE" id="PS51925">
    <property type="entry name" value="SWIB_MDM2"/>
    <property type="match status" value="1"/>
</dbReference>
<protein>
    <submittedName>
        <fullName evidence="2">Swi snf-related matrix-associated actin-dependent regulator of chromatin subfamily d member 1-like</fullName>
    </submittedName>
</protein>
<sequence>MMAIVKTTIDVFTNTANVQSAIYSIRCQDCGSTMLEELVGNDSAYHKLLELERDLDHKITRKQTQIADAAFKVNKRTLKVYVSHFSENQPTFGVPVEPSNPPCWTLRIDARVESYGRQGRSVAKPFSHFIKSLVVQLGDGQETDQLVEWIKGPLTETDGFEIRRVGSEDVPVRILLRLDYQPERFRVSAALSEVVDLELATRPQIVLAIWQYIKLHKLQESDEKKVVNNDATLQRLFGCDKMTFTEIPARLDPHLMPPEPIELEYLVGVGRMEGSAIWDIDVEIDDPSKPRPMSANLVAQQREIALLDQKISEVTTALKASVAHERVLRQFSEQPVQCIRSLMEAQCADQEAVLGEPAITVDDLAHASNFDTEEIERAVSLFTSYTNDPFRF</sequence>
<dbReference type="EMBL" id="MTSL01000050">
    <property type="protein sequence ID" value="PJF19627.1"/>
    <property type="molecule type" value="Genomic_DNA"/>
</dbReference>
<dbReference type="InterPro" id="IPR003121">
    <property type="entry name" value="SWIB_MDM2_domain"/>
</dbReference>
<dbReference type="Pfam" id="PF02201">
    <property type="entry name" value="SWIB"/>
    <property type="match status" value="1"/>
</dbReference>
<organism evidence="2 3">
    <name type="scientific">Paramicrosporidium saccamoebae</name>
    <dbReference type="NCBI Taxonomy" id="1246581"/>
    <lineage>
        <taxon>Eukaryota</taxon>
        <taxon>Fungi</taxon>
        <taxon>Fungi incertae sedis</taxon>
        <taxon>Cryptomycota</taxon>
        <taxon>Cryptomycota incertae sedis</taxon>
        <taxon>Paramicrosporidium</taxon>
    </lineage>
</organism>
<dbReference type="STRING" id="1246581.A0A2H9TPE5"/>
<comment type="caution">
    <text evidence="2">The sequence shown here is derived from an EMBL/GenBank/DDBJ whole genome shotgun (WGS) entry which is preliminary data.</text>
</comment>
<feature type="domain" description="DM2" evidence="1">
    <location>
        <begin position="180"/>
        <end position="257"/>
    </location>
</feature>
<dbReference type="SUPFAM" id="SSF47592">
    <property type="entry name" value="SWIB/MDM2 domain"/>
    <property type="match status" value="1"/>
</dbReference>
<dbReference type="InterPro" id="IPR036885">
    <property type="entry name" value="SWIB_MDM2_dom_sf"/>
</dbReference>
<gene>
    <name evidence="2" type="ORF">PSACC_00579</name>
</gene>
<proteinExistence type="predicted"/>
<reference evidence="2 3" key="1">
    <citation type="submission" date="2016-10" db="EMBL/GenBank/DDBJ databases">
        <title>The genome of Paramicrosporidium saccamoebae is the missing link in understanding Cryptomycota and Microsporidia evolution.</title>
        <authorList>
            <person name="Quandt C.A."/>
            <person name="Beaudet D."/>
            <person name="Corsaro D."/>
            <person name="Michel R."/>
            <person name="Corradi N."/>
            <person name="James T."/>
        </authorList>
    </citation>
    <scope>NUCLEOTIDE SEQUENCE [LARGE SCALE GENOMIC DNA]</scope>
    <source>
        <strain evidence="2 3">KSL3</strain>
    </source>
</reference>
<dbReference type="OrthoDB" id="10263741at2759"/>
<evidence type="ECO:0000313" key="3">
    <source>
        <dbReference type="Proteomes" id="UP000240830"/>
    </source>
</evidence>
<dbReference type="CDD" id="cd10568">
    <property type="entry name" value="SWIB_like"/>
    <property type="match status" value="1"/>
</dbReference>